<keyword evidence="2" id="KW-0408">Iron</keyword>
<gene>
    <name evidence="5" type="ORF">HY912_12495</name>
</gene>
<organism evidence="5 6">
    <name type="scientific">Desulfomonile tiedjei</name>
    <dbReference type="NCBI Taxonomy" id="2358"/>
    <lineage>
        <taxon>Bacteria</taxon>
        <taxon>Pseudomonadati</taxon>
        <taxon>Thermodesulfobacteriota</taxon>
        <taxon>Desulfomonilia</taxon>
        <taxon>Desulfomonilales</taxon>
        <taxon>Desulfomonilaceae</taxon>
        <taxon>Desulfomonile</taxon>
    </lineage>
</organism>
<dbReference type="PROSITE" id="PS51669">
    <property type="entry name" value="4FE4S_MOW_BIS_MGD"/>
    <property type="match status" value="1"/>
</dbReference>
<keyword evidence="3" id="KW-0411">Iron-sulfur</keyword>
<dbReference type="Pfam" id="PF00384">
    <property type="entry name" value="Molybdopterin"/>
    <property type="match status" value="1"/>
</dbReference>
<dbReference type="PANTHER" id="PTHR43742">
    <property type="entry name" value="TRIMETHYLAMINE-N-OXIDE REDUCTASE"/>
    <property type="match status" value="1"/>
</dbReference>
<dbReference type="Gene3D" id="3.40.50.740">
    <property type="match status" value="1"/>
</dbReference>
<accession>A0A9D6Z6P4</accession>
<proteinExistence type="predicted"/>
<feature type="non-terminal residue" evidence="5">
    <location>
        <position position="456"/>
    </location>
</feature>
<evidence type="ECO:0000256" key="1">
    <source>
        <dbReference type="ARBA" id="ARBA00022723"/>
    </source>
</evidence>
<evidence type="ECO:0000256" key="3">
    <source>
        <dbReference type="ARBA" id="ARBA00023014"/>
    </source>
</evidence>
<evidence type="ECO:0000256" key="2">
    <source>
        <dbReference type="ARBA" id="ARBA00023004"/>
    </source>
</evidence>
<dbReference type="GO" id="GO:0016491">
    <property type="term" value="F:oxidoreductase activity"/>
    <property type="evidence" value="ECO:0007669"/>
    <property type="project" value="InterPro"/>
</dbReference>
<evidence type="ECO:0000259" key="4">
    <source>
        <dbReference type="PROSITE" id="PS51669"/>
    </source>
</evidence>
<dbReference type="GO" id="GO:0051536">
    <property type="term" value="F:iron-sulfur cluster binding"/>
    <property type="evidence" value="ECO:0007669"/>
    <property type="project" value="UniProtKB-KW"/>
</dbReference>
<evidence type="ECO:0000313" key="5">
    <source>
        <dbReference type="EMBL" id="MBI5250306.1"/>
    </source>
</evidence>
<dbReference type="InterPro" id="IPR006963">
    <property type="entry name" value="Mopterin_OxRdtase_4Fe-4S_dom"/>
</dbReference>
<dbReference type="Pfam" id="PF04879">
    <property type="entry name" value="Molybdop_Fe4S4"/>
    <property type="match status" value="1"/>
</dbReference>
<dbReference type="Gene3D" id="2.20.25.90">
    <property type="entry name" value="ADC-like domains"/>
    <property type="match status" value="1"/>
</dbReference>
<feature type="domain" description="4Fe-4S Mo/W bis-MGD-type" evidence="4">
    <location>
        <begin position="2"/>
        <end position="58"/>
    </location>
</feature>
<dbReference type="SMART" id="SM00926">
    <property type="entry name" value="Molybdop_Fe4S4"/>
    <property type="match status" value="1"/>
</dbReference>
<reference evidence="5" key="1">
    <citation type="submission" date="2020-07" db="EMBL/GenBank/DDBJ databases">
        <title>Huge and variable diversity of episymbiotic CPR bacteria and DPANN archaea in groundwater ecosystems.</title>
        <authorList>
            <person name="He C.Y."/>
            <person name="Keren R."/>
            <person name="Whittaker M."/>
            <person name="Farag I.F."/>
            <person name="Doudna J."/>
            <person name="Cate J.H.D."/>
            <person name="Banfield J.F."/>
        </authorList>
    </citation>
    <scope>NUCLEOTIDE SEQUENCE</scope>
    <source>
        <strain evidence="5">NC_groundwater_1664_Pr3_B-0.1um_52_9</strain>
    </source>
</reference>
<dbReference type="InterPro" id="IPR006656">
    <property type="entry name" value="Mopterin_OxRdtase"/>
</dbReference>
<dbReference type="Proteomes" id="UP000807825">
    <property type="component" value="Unassembled WGS sequence"/>
</dbReference>
<dbReference type="Gene3D" id="3.40.228.10">
    <property type="entry name" value="Dimethylsulfoxide Reductase, domain 2"/>
    <property type="match status" value="1"/>
</dbReference>
<dbReference type="GO" id="GO:0046872">
    <property type="term" value="F:metal ion binding"/>
    <property type="evidence" value="ECO:0007669"/>
    <property type="project" value="UniProtKB-KW"/>
</dbReference>
<evidence type="ECO:0000313" key="6">
    <source>
        <dbReference type="Proteomes" id="UP000807825"/>
    </source>
</evidence>
<dbReference type="AlphaFoldDB" id="A0A9D6Z6P4"/>
<sequence length="456" mass="51451">MSSWKKTSCICCAQNCGLEVMVEGNRIVKVRADKENPRSEGYCCRKGLKIAHYQHHEDRLKQPLKRVGGEFKEISWDQALDEIAEKLKSTVETYGPRSLAYMGGGGQGCHFEAAFGVRLLRALGSHYHYSPLAQELTGYFWVNGRGLGRQYLGTVPDHEHTDMLLAVGWNGWMSHQMPQARRHLKRISEDPDKLLVVIDPRRSETAQRADIHLAVRPGTDALLFRSMISIILQEGWQNNDYIAEHVSGFEPIRPWFLDFDARPAVSLCQLDYDQVREVCRLLATRKWSCHSDLGILMGRHSTVSSYLELILLAICGRIGAPGGNLIPAYLMPIGAHSDERDPKTWRTVATNFPAIMGTFPPNVMPEEILSDRSDRLRAVFVSGSNPLRSYADTTAYEQAFNALDLLVVVDVAFTETASLAHYVLPAGSAYEKWDGTFFAWNFPEIYFQMRRPVVEA</sequence>
<keyword evidence="1" id="KW-0479">Metal-binding</keyword>
<name>A0A9D6Z6P4_9BACT</name>
<dbReference type="InterPro" id="IPR050612">
    <property type="entry name" value="Prok_Mopterin_Oxidored"/>
</dbReference>
<dbReference type="EMBL" id="JACRDE010000330">
    <property type="protein sequence ID" value="MBI5250306.1"/>
    <property type="molecule type" value="Genomic_DNA"/>
</dbReference>
<protein>
    <submittedName>
        <fullName evidence="5">Molybdopterin-dependent oxidoreductase</fullName>
    </submittedName>
</protein>
<dbReference type="SUPFAM" id="SSF53706">
    <property type="entry name" value="Formate dehydrogenase/DMSO reductase, domains 1-3"/>
    <property type="match status" value="1"/>
</dbReference>
<comment type="caution">
    <text evidence="5">The sequence shown here is derived from an EMBL/GenBank/DDBJ whole genome shotgun (WGS) entry which is preliminary data.</text>
</comment>
<dbReference type="PANTHER" id="PTHR43742:SF2">
    <property type="entry name" value="ASSIMILATORY NITRATE REDUCTASE CATALYTIC SUBUNIT"/>
    <property type="match status" value="1"/>
</dbReference>